<proteinExistence type="inferred from homology"/>
<sequence length="531" mass="58831">MRGQRLLNRLFTLFKSSKNRTNPASLIPNAAGHSGEQKLSLHLQQNDQTLRTIYANCSDVIYRSFLIAGRTKAMLVYIDGLADSQGLEDYVIAPLMNDTTGDGTGIKPFVERKISVSQVNEFSTIPECIEYLSGGYPVLLFDHEVSGLALGLSKWEKRSIEEPAAESLIRGPREGFTETLRTSTSQLRRIIKSPQLKMEAMKIGNYTQTNVVIAYVAGLVDMTLVEEIKTRLNRIQIDGVLESGYIEEMIEDNPYSPFPQLLSTERPDVVCGCLLEGRAAILVEGTPFVLVAPVTLFSLLQAAEDYYQRFWIGTATRWLRYSFTLISLLFPSLYVAVLTFHQEMVPGSLLISMASSREAVPFPALIEALLMEITFEALREAGIRLPKQIGAAISIVGALVIGQSAVQAGLVSAPMVIVVAITGISSFMVPRYIMGITIRLLRFPLIFLAGTLGLLGIMMGVIAIVLHLCSLRSFGVPYLSGVSNPNLNQLKDVLIRAPRWMLNERPHFAGMYDQYRQAPHQKPGPEREDEK</sequence>
<keyword evidence="5" id="KW-1185">Reference proteome</keyword>
<dbReference type="RefSeq" id="WP_377741343.1">
    <property type="nucleotide sequence ID" value="NZ_BAABJG010000021.1"/>
</dbReference>
<dbReference type="PIRSF" id="PIRSF005690">
    <property type="entry name" value="GerBA"/>
    <property type="match status" value="1"/>
</dbReference>
<reference evidence="5" key="1">
    <citation type="journal article" date="2019" name="Int. J. Syst. Evol. Microbiol.">
        <title>The Global Catalogue of Microorganisms (GCM) 10K type strain sequencing project: providing services to taxonomists for standard genome sequencing and annotation.</title>
        <authorList>
            <consortium name="The Broad Institute Genomics Platform"/>
            <consortium name="The Broad Institute Genome Sequencing Center for Infectious Disease"/>
            <person name="Wu L."/>
            <person name="Ma J."/>
        </authorList>
    </citation>
    <scope>NUCLEOTIDE SEQUENCE [LARGE SCALE GENOMIC DNA]</scope>
    <source>
        <strain evidence="5">CCUG 53270</strain>
    </source>
</reference>
<dbReference type="PANTHER" id="PTHR22550">
    <property type="entry name" value="SPORE GERMINATION PROTEIN"/>
    <property type="match status" value="1"/>
</dbReference>
<keyword evidence="2 3" id="KW-0472">Membrane</keyword>
<name>A0ABW3UJS8_9BACL</name>
<dbReference type="Proteomes" id="UP001597180">
    <property type="component" value="Unassembled WGS sequence"/>
</dbReference>
<dbReference type="InterPro" id="IPR004995">
    <property type="entry name" value="Spore_Ger"/>
</dbReference>
<evidence type="ECO:0000256" key="1">
    <source>
        <dbReference type="ARBA" id="ARBA00005278"/>
    </source>
</evidence>
<feature type="transmembrane region" description="Helical" evidence="3">
    <location>
        <begin position="412"/>
        <end position="433"/>
    </location>
</feature>
<dbReference type="InterPro" id="IPR050768">
    <property type="entry name" value="UPF0353/GerABKA_families"/>
</dbReference>
<gene>
    <name evidence="4" type="ORF">ACFQ4B_13995</name>
</gene>
<dbReference type="EMBL" id="JBHTLU010000015">
    <property type="protein sequence ID" value="MFD1221232.1"/>
    <property type="molecule type" value="Genomic_DNA"/>
</dbReference>
<keyword evidence="3" id="KW-1133">Transmembrane helix</keyword>
<dbReference type="PANTHER" id="PTHR22550:SF5">
    <property type="entry name" value="LEUCINE ZIPPER PROTEIN 4"/>
    <property type="match status" value="1"/>
</dbReference>
<evidence type="ECO:0000256" key="3">
    <source>
        <dbReference type="SAM" id="Phobius"/>
    </source>
</evidence>
<accession>A0ABW3UJS8</accession>
<keyword evidence="3" id="KW-0812">Transmembrane</keyword>
<evidence type="ECO:0000313" key="5">
    <source>
        <dbReference type="Proteomes" id="UP001597180"/>
    </source>
</evidence>
<feature type="transmembrane region" description="Helical" evidence="3">
    <location>
        <begin position="318"/>
        <end position="340"/>
    </location>
</feature>
<dbReference type="Pfam" id="PF03323">
    <property type="entry name" value="GerA"/>
    <property type="match status" value="1"/>
</dbReference>
<protein>
    <submittedName>
        <fullName evidence="4">Spore germination protein</fullName>
    </submittedName>
</protein>
<evidence type="ECO:0000256" key="2">
    <source>
        <dbReference type="ARBA" id="ARBA00023136"/>
    </source>
</evidence>
<comment type="similarity">
    <text evidence="1">Belongs to the GerABKA family.</text>
</comment>
<feature type="transmembrane region" description="Helical" evidence="3">
    <location>
        <begin position="445"/>
        <end position="468"/>
    </location>
</feature>
<evidence type="ECO:0000313" key="4">
    <source>
        <dbReference type="EMBL" id="MFD1221232.1"/>
    </source>
</evidence>
<comment type="caution">
    <text evidence="4">The sequence shown here is derived from an EMBL/GenBank/DDBJ whole genome shotgun (WGS) entry which is preliminary data.</text>
</comment>
<organism evidence="4 5">
    <name type="scientific">Paenibacillus vulneris</name>
    <dbReference type="NCBI Taxonomy" id="1133364"/>
    <lineage>
        <taxon>Bacteria</taxon>
        <taxon>Bacillati</taxon>
        <taxon>Bacillota</taxon>
        <taxon>Bacilli</taxon>
        <taxon>Bacillales</taxon>
        <taxon>Paenibacillaceae</taxon>
        <taxon>Paenibacillus</taxon>
    </lineage>
</organism>